<evidence type="ECO:0000313" key="1">
    <source>
        <dbReference type="EMBL" id="EDO00463.1"/>
    </source>
</evidence>
<accession>A7F9Q2</accession>
<dbReference type="AlphaFoldDB" id="A7F9Q2"/>
<dbReference type="GeneID" id="5480749"/>
<dbReference type="KEGG" id="ssl:SS1G_14333"/>
<sequence>MVAQVLIGWSKPGDLLEAPSIVEYALTVSLLTKIGIKMVAMPMMQVSRKLLDEYQELELSTVSDINELEFDNHADHNESLLPFREGCFDSQNTIRRRWYANINMKPGYE</sequence>
<keyword evidence="2" id="KW-1185">Reference proteome</keyword>
<dbReference type="InParanoid" id="A7F9Q2"/>
<evidence type="ECO:0000313" key="2">
    <source>
        <dbReference type="Proteomes" id="UP000001312"/>
    </source>
</evidence>
<dbReference type="RefSeq" id="XP_001584720.1">
    <property type="nucleotide sequence ID" value="XM_001584670.1"/>
</dbReference>
<gene>
    <name evidence="1" type="ORF">SS1G_14333</name>
</gene>
<protein>
    <submittedName>
        <fullName evidence="1">Uncharacterized protein</fullName>
    </submittedName>
</protein>
<name>A7F9Q2_SCLS1</name>
<proteinExistence type="predicted"/>
<organism evidence="1 2">
    <name type="scientific">Sclerotinia sclerotiorum (strain ATCC 18683 / 1980 / Ss-1)</name>
    <name type="common">White mold</name>
    <name type="synonym">Whetzelinia sclerotiorum</name>
    <dbReference type="NCBI Taxonomy" id="665079"/>
    <lineage>
        <taxon>Eukaryota</taxon>
        <taxon>Fungi</taxon>
        <taxon>Dikarya</taxon>
        <taxon>Ascomycota</taxon>
        <taxon>Pezizomycotina</taxon>
        <taxon>Leotiomycetes</taxon>
        <taxon>Helotiales</taxon>
        <taxon>Sclerotiniaceae</taxon>
        <taxon>Sclerotinia</taxon>
    </lineage>
</organism>
<dbReference type="EMBL" id="CH476652">
    <property type="protein sequence ID" value="EDO00463.1"/>
    <property type="molecule type" value="Genomic_DNA"/>
</dbReference>
<dbReference type="Proteomes" id="UP000001312">
    <property type="component" value="Unassembled WGS sequence"/>
</dbReference>
<reference evidence="2" key="1">
    <citation type="journal article" date="2011" name="PLoS Genet.">
        <title>Genomic analysis of the necrotrophic fungal pathogens Sclerotinia sclerotiorum and Botrytis cinerea.</title>
        <authorList>
            <person name="Amselem J."/>
            <person name="Cuomo C.A."/>
            <person name="van Kan J.A."/>
            <person name="Viaud M."/>
            <person name="Benito E.P."/>
            <person name="Couloux A."/>
            <person name="Coutinho P.M."/>
            <person name="de Vries R.P."/>
            <person name="Dyer P.S."/>
            <person name="Fillinger S."/>
            <person name="Fournier E."/>
            <person name="Gout L."/>
            <person name="Hahn M."/>
            <person name="Kohn L."/>
            <person name="Lapalu N."/>
            <person name="Plummer K.M."/>
            <person name="Pradier J.M."/>
            <person name="Quevillon E."/>
            <person name="Sharon A."/>
            <person name="Simon A."/>
            <person name="ten Have A."/>
            <person name="Tudzynski B."/>
            <person name="Tudzynski P."/>
            <person name="Wincker P."/>
            <person name="Andrew M."/>
            <person name="Anthouard V."/>
            <person name="Beever R.E."/>
            <person name="Beffa R."/>
            <person name="Benoit I."/>
            <person name="Bouzid O."/>
            <person name="Brault B."/>
            <person name="Chen Z."/>
            <person name="Choquer M."/>
            <person name="Collemare J."/>
            <person name="Cotton P."/>
            <person name="Danchin E.G."/>
            <person name="Da Silva C."/>
            <person name="Gautier A."/>
            <person name="Giraud C."/>
            <person name="Giraud T."/>
            <person name="Gonzalez C."/>
            <person name="Grossetete S."/>
            <person name="Guldener U."/>
            <person name="Henrissat B."/>
            <person name="Howlett B.J."/>
            <person name="Kodira C."/>
            <person name="Kretschmer M."/>
            <person name="Lappartient A."/>
            <person name="Leroch M."/>
            <person name="Levis C."/>
            <person name="Mauceli E."/>
            <person name="Neuveglise C."/>
            <person name="Oeser B."/>
            <person name="Pearson M."/>
            <person name="Poulain J."/>
            <person name="Poussereau N."/>
            <person name="Quesneville H."/>
            <person name="Rascle C."/>
            <person name="Schumacher J."/>
            <person name="Segurens B."/>
            <person name="Sexton A."/>
            <person name="Silva E."/>
            <person name="Sirven C."/>
            <person name="Soanes D.M."/>
            <person name="Talbot N.J."/>
            <person name="Templeton M."/>
            <person name="Yandava C."/>
            <person name="Yarden O."/>
            <person name="Zeng Q."/>
            <person name="Rollins J.A."/>
            <person name="Lebrun M.H."/>
            <person name="Dickman M."/>
        </authorList>
    </citation>
    <scope>NUCLEOTIDE SEQUENCE [LARGE SCALE GENOMIC DNA]</scope>
    <source>
        <strain evidence="2">ATCC 18683 / 1980 / Ss-1</strain>
    </source>
</reference>